<dbReference type="InterPro" id="IPR053204">
    <property type="entry name" value="Oxopyrrolidines_Biosynth-assoc"/>
</dbReference>
<gene>
    <name evidence="1" type="ORF">G7Z17_g4717</name>
</gene>
<dbReference type="Proteomes" id="UP000722485">
    <property type="component" value="Unassembled WGS sequence"/>
</dbReference>
<keyword evidence="2" id="KW-1185">Reference proteome</keyword>
<protein>
    <submittedName>
        <fullName evidence="1">Uncharacterized protein</fullName>
    </submittedName>
</protein>
<dbReference type="PANTHER" id="PTHR38797">
    <property type="entry name" value="NUCLEAR PORE COMPLEX PROTEIN NUP85-RELATED"/>
    <property type="match status" value="1"/>
</dbReference>
<reference evidence="1" key="1">
    <citation type="submission" date="2020-03" db="EMBL/GenBank/DDBJ databases">
        <title>Draft Genome Sequence of Cylindrodendrum hubeiense.</title>
        <authorList>
            <person name="Buettner E."/>
            <person name="Kellner H."/>
        </authorList>
    </citation>
    <scope>NUCLEOTIDE SEQUENCE</scope>
    <source>
        <strain evidence="1">IHI 201604</strain>
    </source>
</reference>
<dbReference type="AlphaFoldDB" id="A0A9P5LCE0"/>
<name>A0A9P5LCE0_9HYPO</name>
<proteinExistence type="predicted"/>
<dbReference type="OrthoDB" id="3350591at2759"/>
<evidence type="ECO:0000313" key="2">
    <source>
        <dbReference type="Proteomes" id="UP000722485"/>
    </source>
</evidence>
<accession>A0A9P5LCE0</accession>
<dbReference type="InterPro" id="IPR022085">
    <property type="entry name" value="OpdG"/>
</dbReference>
<comment type="caution">
    <text evidence="1">The sequence shown here is derived from an EMBL/GenBank/DDBJ whole genome shotgun (WGS) entry which is preliminary data.</text>
</comment>
<evidence type="ECO:0000313" key="1">
    <source>
        <dbReference type="EMBL" id="KAF7551868.1"/>
    </source>
</evidence>
<dbReference type="Pfam" id="PF12311">
    <property type="entry name" value="DUF3632"/>
    <property type="match status" value="1"/>
</dbReference>
<organism evidence="1 2">
    <name type="scientific">Cylindrodendrum hubeiense</name>
    <dbReference type="NCBI Taxonomy" id="595255"/>
    <lineage>
        <taxon>Eukaryota</taxon>
        <taxon>Fungi</taxon>
        <taxon>Dikarya</taxon>
        <taxon>Ascomycota</taxon>
        <taxon>Pezizomycotina</taxon>
        <taxon>Sordariomycetes</taxon>
        <taxon>Hypocreomycetidae</taxon>
        <taxon>Hypocreales</taxon>
        <taxon>Nectriaceae</taxon>
        <taxon>Cylindrodendrum</taxon>
    </lineage>
</organism>
<dbReference type="EMBL" id="JAANBB010000070">
    <property type="protein sequence ID" value="KAF7551868.1"/>
    <property type="molecule type" value="Genomic_DNA"/>
</dbReference>
<sequence>MPHLHLKLEDEGAPSYGGKVVAILNSALAPNRPKSPSDAATDLDLLFNQDYAEHGTADSFLWWFWDLVHDLARQVPYNSPEQDRLAAIVHELHRLPSKTVRVGEEWGSGGFIQLWTNLPMFGSTFYEKLDADPRATGETQKKERAVNLQAYAARIGGLGIIPFEMYAIWALVSALEGTMTPIRGAPDEVNYDATTVEDITYKVKSAATWMKHAGHLLYGRDETVHGATAGPLWRLSKNETIKLKRRHKGTDGLCPQRWQLWKERFRAIRDTDGLDGDIRKEAGDAYTAMNKIEEGQNL</sequence>
<dbReference type="PANTHER" id="PTHR38797:SF4">
    <property type="entry name" value="NUCLEAR PORE COMPLEX PROTEIN NUP85"/>
    <property type="match status" value="1"/>
</dbReference>